<dbReference type="InterPro" id="IPR001387">
    <property type="entry name" value="Cro/C1-type_HTH"/>
</dbReference>
<dbReference type="Gene3D" id="1.10.260.40">
    <property type="entry name" value="lambda repressor-like DNA-binding domains"/>
    <property type="match status" value="1"/>
</dbReference>
<dbReference type="CDD" id="cd00093">
    <property type="entry name" value="HTH_XRE"/>
    <property type="match status" value="1"/>
</dbReference>
<reference evidence="3 4" key="1">
    <citation type="journal article" date="2023" name="Int. J. Syst. Evol. Microbiol.">
        <title>Physiological and genomic analyses of cobalamin (vitamin B12)-auxotrophy of Lysobacter auxotrophicus sp. nov., a methionine-auxotrophic chitinolytic bacterium isolated from chitin-treated soil.</title>
        <authorList>
            <person name="Saito A."/>
            <person name="Dohra H."/>
            <person name="Hamada M."/>
            <person name="Moriuchi R."/>
            <person name="Kotsuchibashi Y."/>
            <person name="Mori K."/>
        </authorList>
    </citation>
    <scope>NUCLEOTIDE SEQUENCE [LARGE SCALE GENOMIC DNA]</scope>
    <source>
        <strain evidence="3 4">5-21a</strain>
    </source>
</reference>
<dbReference type="PROSITE" id="PS50943">
    <property type="entry name" value="HTH_CROC1"/>
    <property type="match status" value="1"/>
</dbReference>
<accession>A0ABN6UKS2</accession>
<evidence type="ECO:0000259" key="2">
    <source>
        <dbReference type="PROSITE" id="PS50943"/>
    </source>
</evidence>
<keyword evidence="4" id="KW-1185">Reference proteome</keyword>
<dbReference type="NCBIfam" id="TIGR02607">
    <property type="entry name" value="antidote_HigA"/>
    <property type="match status" value="1"/>
</dbReference>
<evidence type="ECO:0000313" key="3">
    <source>
        <dbReference type="EMBL" id="BDU16892.1"/>
    </source>
</evidence>
<keyword evidence="1" id="KW-0238">DNA-binding</keyword>
<name>A0ABN6UKS2_9GAMM</name>
<dbReference type="PANTHER" id="PTHR36924">
    <property type="entry name" value="ANTITOXIN HIGA-1"/>
    <property type="match status" value="1"/>
</dbReference>
<feature type="domain" description="HTH cro/C1-type" evidence="2">
    <location>
        <begin position="28"/>
        <end position="68"/>
    </location>
</feature>
<gene>
    <name evidence="3" type="ORF">LA521A_20930</name>
</gene>
<dbReference type="RefSeq" id="WP_281778864.1">
    <property type="nucleotide sequence ID" value="NZ_AP027041.1"/>
</dbReference>
<dbReference type="Pfam" id="PF01381">
    <property type="entry name" value="HTH_3"/>
    <property type="match status" value="1"/>
</dbReference>
<dbReference type="SUPFAM" id="SSF47413">
    <property type="entry name" value="lambda repressor-like DNA-binding domains"/>
    <property type="match status" value="1"/>
</dbReference>
<protein>
    <submittedName>
        <fullName evidence="3">HigA family addiction module antitoxin</fullName>
    </submittedName>
</protein>
<dbReference type="InterPro" id="IPR013430">
    <property type="entry name" value="Toxin_antidote_HigA"/>
</dbReference>
<dbReference type="SMART" id="SM00530">
    <property type="entry name" value="HTH_XRE"/>
    <property type="match status" value="1"/>
</dbReference>
<dbReference type="InterPro" id="IPR010982">
    <property type="entry name" value="Lambda_DNA-bd_dom_sf"/>
</dbReference>
<dbReference type="PANTHER" id="PTHR36924:SF1">
    <property type="entry name" value="ANTITOXIN HIGA-1"/>
    <property type="match status" value="1"/>
</dbReference>
<dbReference type="Proteomes" id="UP001317822">
    <property type="component" value="Chromosome"/>
</dbReference>
<dbReference type="EMBL" id="AP027041">
    <property type="protein sequence ID" value="BDU16892.1"/>
    <property type="molecule type" value="Genomic_DNA"/>
</dbReference>
<evidence type="ECO:0000313" key="4">
    <source>
        <dbReference type="Proteomes" id="UP001317822"/>
    </source>
</evidence>
<proteinExistence type="predicted"/>
<evidence type="ECO:0000256" key="1">
    <source>
        <dbReference type="ARBA" id="ARBA00023125"/>
    </source>
</evidence>
<sequence length="99" mass="11335">MRTVPYPHPGEILREEFLEPLEITAYRLARDIGVPQTRIGEILAGRRGISVDTALRLSRYFGQSDAFWINLQRDYEIAVERDLHGAEIAKIKPWSNQAA</sequence>
<organism evidence="3 4">
    <name type="scientific">Lysobacter auxotrophicus</name>
    <dbReference type="NCBI Taxonomy" id="2992573"/>
    <lineage>
        <taxon>Bacteria</taxon>
        <taxon>Pseudomonadati</taxon>
        <taxon>Pseudomonadota</taxon>
        <taxon>Gammaproteobacteria</taxon>
        <taxon>Lysobacterales</taxon>
        <taxon>Lysobacteraceae</taxon>
        <taxon>Lysobacter</taxon>
    </lineage>
</organism>